<dbReference type="KEGG" id="pbap:Pla133_47640"/>
<proteinExistence type="predicted"/>
<keyword evidence="3" id="KW-0325">Glycoprotein</keyword>
<dbReference type="PANTHER" id="PTHR36220:SF1">
    <property type="entry name" value="GAMMA TUBULIN COMPLEX COMPONENT C-TERMINAL DOMAIN-CONTAINING PROTEIN"/>
    <property type="match status" value="1"/>
</dbReference>
<dbReference type="SUPFAM" id="SSF69318">
    <property type="entry name" value="Integrin alpha N-terminal domain"/>
    <property type="match status" value="2"/>
</dbReference>
<organism evidence="4 5">
    <name type="scientific">Engelhardtia mirabilis</name>
    <dbReference type="NCBI Taxonomy" id="2528011"/>
    <lineage>
        <taxon>Bacteria</taxon>
        <taxon>Pseudomonadati</taxon>
        <taxon>Planctomycetota</taxon>
        <taxon>Planctomycetia</taxon>
        <taxon>Planctomycetia incertae sedis</taxon>
        <taxon>Engelhardtia</taxon>
    </lineage>
</organism>
<keyword evidence="1" id="KW-0732">Signal</keyword>
<dbReference type="Gene3D" id="2.130.10.130">
    <property type="entry name" value="Integrin alpha, N-terminal"/>
    <property type="match status" value="2"/>
</dbReference>
<dbReference type="InterPro" id="IPR013519">
    <property type="entry name" value="Int_alpha_beta-p"/>
</dbReference>
<reference evidence="4 5" key="1">
    <citation type="submission" date="2019-02" db="EMBL/GenBank/DDBJ databases">
        <title>Deep-cultivation of Planctomycetes and their phenomic and genomic characterization uncovers novel biology.</title>
        <authorList>
            <person name="Wiegand S."/>
            <person name="Jogler M."/>
            <person name="Boedeker C."/>
            <person name="Pinto D."/>
            <person name="Vollmers J."/>
            <person name="Rivas-Marin E."/>
            <person name="Kohn T."/>
            <person name="Peeters S.H."/>
            <person name="Heuer A."/>
            <person name="Rast P."/>
            <person name="Oberbeckmann S."/>
            <person name="Bunk B."/>
            <person name="Jeske O."/>
            <person name="Meyerdierks A."/>
            <person name="Storesund J.E."/>
            <person name="Kallscheuer N."/>
            <person name="Luecker S."/>
            <person name="Lage O.M."/>
            <person name="Pohl T."/>
            <person name="Merkel B.J."/>
            <person name="Hornburger P."/>
            <person name="Mueller R.-W."/>
            <person name="Bruemmer F."/>
            <person name="Labrenz M."/>
            <person name="Spormann A.M."/>
            <person name="Op den Camp H."/>
            <person name="Overmann J."/>
            <person name="Amann R."/>
            <person name="Jetten M.S.M."/>
            <person name="Mascher T."/>
            <person name="Medema M.H."/>
            <person name="Devos D.P."/>
            <person name="Kaster A.-K."/>
            <person name="Ovreas L."/>
            <person name="Rohde M."/>
            <person name="Galperin M.Y."/>
            <person name="Jogler C."/>
        </authorList>
    </citation>
    <scope>NUCLEOTIDE SEQUENCE [LARGE SCALE GENOMIC DNA]</scope>
    <source>
        <strain evidence="4 5">Pla133</strain>
    </source>
</reference>
<dbReference type="AlphaFoldDB" id="A0A518BRQ2"/>
<name>A0A518BRQ2_9BACT</name>
<dbReference type="Proteomes" id="UP000316921">
    <property type="component" value="Chromosome"/>
</dbReference>
<keyword evidence="2" id="KW-0677">Repeat</keyword>
<evidence type="ECO:0000256" key="1">
    <source>
        <dbReference type="ARBA" id="ARBA00022729"/>
    </source>
</evidence>
<sequence>MWTHFAALPLALLALPSDDPIYATEVAKLLPTTAASGGGFGSALALDGPVALIGDSSASVGSSTNAGRAFIFVEQDGVWIEEAALFASDAASSGAFAYDVALDGEVAVVGAPRVDQGAALNVGAAYVFRRTGGSWVQEAKLVAADGAAGDLFGWSVAVDGATILVGAEEDDHSGFERAGAVYVFEFGGTSWVETAKLTASDSNDLLQFGRTLALDGDTAVVGVPYADTSDGSSVGAVYVFQREAGGWAEDAKLVADDGEPFDELGEAVAIDGDTIAAGAYRDSHAGGGGAGSVYVFARTGSVWSQSAKLVATDAGSNDQFGVAVAVEGDRLAAGARLEDHAGGVDAGSTYLFERDAAGWNEVQKLTASDANGGDQFGYRVALAGERLLVGAYRAVQVTGTGAAYVFDLLDPCPGSVASYGTGCAGTGGFVPTLTLDGCLASGARFTLGVSNAVAPSVAFVVFGGGAGDLPLAGGCTILLDPILPGPWALPMGGAGAGSGEVTLTTSFPVVPGGFDLTLQAAVLDPGAALGFALSQGLALAVGP</sequence>
<dbReference type="RefSeq" id="WP_419191879.1">
    <property type="nucleotide sequence ID" value="NZ_CP036287.1"/>
</dbReference>
<keyword evidence="5" id="KW-1185">Reference proteome</keyword>
<dbReference type="Pfam" id="PF14312">
    <property type="entry name" value="FG-GAP_2"/>
    <property type="match status" value="7"/>
</dbReference>
<dbReference type="SMART" id="SM00191">
    <property type="entry name" value="Int_alpha"/>
    <property type="match status" value="5"/>
</dbReference>
<protein>
    <recommendedName>
        <fullName evidence="6">FG-GAP repeat protein</fullName>
    </recommendedName>
</protein>
<evidence type="ECO:0000256" key="3">
    <source>
        <dbReference type="ARBA" id="ARBA00023180"/>
    </source>
</evidence>
<dbReference type="PANTHER" id="PTHR36220">
    <property type="entry name" value="UNNAMED PRODUCT"/>
    <property type="match status" value="1"/>
</dbReference>
<evidence type="ECO:0000313" key="5">
    <source>
        <dbReference type="Proteomes" id="UP000316921"/>
    </source>
</evidence>
<evidence type="ECO:0008006" key="6">
    <source>
        <dbReference type="Google" id="ProtNLM"/>
    </source>
</evidence>
<gene>
    <name evidence="4" type="ORF">Pla133_47640</name>
</gene>
<accession>A0A518BRQ2</accession>
<evidence type="ECO:0000313" key="4">
    <source>
        <dbReference type="EMBL" id="QDU69643.1"/>
    </source>
</evidence>
<dbReference type="EMBL" id="CP036287">
    <property type="protein sequence ID" value="QDU69643.1"/>
    <property type="molecule type" value="Genomic_DNA"/>
</dbReference>
<evidence type="ECO:0000256" key="2">
    <source>
        <dbReference type="ARBA" id="ARBA00022737"/>
    </source>
</evidence>
<dbReference type="InterPro" id="IPR028994">
    <property type="entry name" value="Integrin_alpha_N"/>
</dbReference>
<dbReference type="InterPro" id="IPR013517">
    <property type="entry name" value="FG-GAP"/>
</dbReference>